<dbReference type="Pfam" id="PF12146">
    <property type="entry name" value="Hydrolase_4"/>
    <property type="match status" value="1"/>
</dbReference>
<dbReference type="InterPro" id="IPR022742">
    <property type="entry name" value="Hydrolase_4"/>
</dbReference>
<keyword evidence="3" id="KW-0378">Hydrolase</keyword>
<feature type="signal peptide" evidence="1">
    <location>
        <begin position="1"/>
        <end position="21"/>
    </location>
</feature>
<dbReference type="AlphaFoldDB" id="A0A4P6P5W2"/>
<dbReference type="InterPro" id="IPR029058">
    <property type="entry name" value="AB_hydrolase_fold"/>
</dbReference>
<dbReference type="Gene3D" id="3.40.50.1820">
    <property type="entry name" value="alpha/beta hydrolase"/>
    <property type="match status" value="1"/>
</dbReference>
<proteinExistence type="predicted"/>
<protein>
    <submittedName>
        <fullName evidence="3">Alpha/beta hydrolase</fullName>
    </submittedName>
</protein>
<dbReference type="Proteomes" id="UP000290244">
    <property type="component" value="Chromosome"/>
</dbReference>
<feature type="domain" description="Serine aminopeptidase S33" evidence="2">
    <location>
        <begin position="75"/>
        <end position="185"/>
    </location>
</feature>
<name>A0A4P6P5W2_9GAMM</name>
<sequence>MRITHCLALMTGLLFSTQVLANEQLVSVHTETGTLQGSLLDVEGETKTVALIIAGSGPTDRNGNNPKMVNNSLKMLANALGEKGISSLRYDKRGIGASKTAGLAEKNLRFEHYIEDANAWLDYLANNKQFEQIIVIGHSEGALIGMLAAHHKQVDKYISLAGVGQPIDETIRQQLSKQAEFVLTNTIPILEKLKQGQTVDNVPNYLMSLFRPSVQPYMISWLKYDPQKEIAQLNKPILLVQGETDLQVTVADVNKLAKANNAAEKVIITKMNHIFKEASINPQANFATYNQADLPIMPELVEAIVQFINRVSR</sequence>
<dbReference type="EMBL" id="CP034759">
    <property type="protein sequence ID" value="QBG34735.1"/>
    <property type="molecule type" value="Genomic_DNA"/>
</dbReference>
<evidence type="ECO:0000313" key="3">
    <source>
        <dbReference type="EMBL" id="QBG34735.1"/>
    </source>
</evidence>
<dbReference type="OrthoDB" id="249225at2"/>
<dbReference type="SUPFAM" id="SSF53474">
    <property type="entry name" value="alpha/beta-Hydrolases"/>
    <property type="match status" value="1"/>
</dbReference>
<dbReference type="GO" id="GO:0052689">
    <property type="term" value="F:carboxylic ester hydrolase activity"/>
    <property type="evidence" value="ECO:0007669"/>
    <property type="project" value="TreeGrafter"/>
</dbReference>
<keyword evidence="1" id="KW-0732">Signal</keyword>
<dbReference type="PANTHER" id="PTHR43265">
    <property type="entry name" value="ESTERASE ESTD"/>
    <property type="match status" value="1"/>
</dbReference>
<keyword evidence="4" id="KW-1185">Reference proteome</keyword>
<organism evidence="3 4">
    <name type="scientific">Litorilituus sediminis</name>
    <dbReference type="NCBI Taxonomy" id="718192"/>
    <lineage>
        <taxon>Bacteria</taxon>
        <taxon>Pseudomonadati</taxon>
        <taxon>Pseudomonadota</taxon>
        <taxon>Gammaproteobacteria</taxon>
        <taxon>Alteromonadales</taxon>
        <taxon>Colwelliaceae</taxon>
        <taxon>Litorilituus</taxon>
    </lineage>
</organism>
<feature type="chain" id="PRO_5020695739" evidence="1">
    <location>
        <begin position="22"/>
        <end position="313"/>
    </location>
</feature>
<evidence type="ECO:0000256" key="1">
    <source>
        <dbReference type="SAM" id="SignalP"/>
    </source>
</evidence>
<gene>
    <name evidence="3" type="ORF">EMK97_02760</name>
</gene>
<evidence type="ECO:0000259" key="2">
    <source>
        <dbReference type="Pfam" id="PF12146"/>
    </source>
</evidence>
<dbReference type="PANTHER" id="PTHR43265:SF1">
    <property type="entry name" value="ESTERASE ESTD"/>
    <property type="match status" value="1"/>
</dbReference>
<reference evidence="3 4" key="1">
    <citation type="submission" date="2018-12" db="EMBL/GenBank/DDBJ databases">
        <title>Complete genome of Litorilituus sediminis.</title>
        <authorList>
            <person name="Liu A."/>
            <person name="Rong J."/>
        </authorList>
    </citation>
    <scope>NUCLEOTIDE SEQUENCE [LARGE SCALE GENOMIC DNA]</scope>
    <source>
        <strain evidence="3 4">JCM 17549</strain>
    </source>
</reference>
<dbReference type="KEGG" id="lsd:EMK97_02760"/>
<accession>A0A4P6P5W2</accession>
<dbReference type="InterPro" id="IPR053145">
    <property type="entry name" value="AB_hydrolase_Est10"/>
</dbReference>
<evidence type="ECO:0000313" key="4">
    <source>
        <dbReference type="Proteomes" id="UP000290244"/>
    </source>
</evidence>
<dbReference type="RefSeq" id="WP_130599228.1">
    <property type="nucleotide sequence ID" value="NZ_CP034759.1"/>
</dbReference>